<proteinExistence type="predicted"/>
<sequence>MNGIESIAAERARQIDVEGWTPGHDDEHKYGEMGKAAVCYALHACAFSLEPGMDDFDGWWPWDTQWWKPSGDPIRNLEKAGALIAAEIDRLRRAAEIEEDATNG</sequence>
<organism evidence="1">
    <name type="scientific">bioreactor metagenome</name>
    <dbReference type="NCBI Taxonomy" id="1076179"/>
    <lineage>
        <taxon>unclassified sequences</taxon>
        <taxon>metagenomes</taxon>
        <taxon>ecological metagenomes</taxon>
    </lineage>
</organism>
<dbReference type="AlphaFoldDB" id="A0A644UJX8"/>
<dbReference type="EMBL" id="VSSQ01000124">
    <property type="protein sequence ID" value="MPL79234.1"/>
    <property type="molecule type" value="Genomic_DNA"/>
</dbReference>
<reference evidence="1" key="1">
    <citation type="submission" date="2019-08" db="EMBL/GenBank/DDBJ databases">
        <authorList>
            <person name="Kucharzyk K."/>
            <person name="Murdoch R.W."/>
            <person name="Higgins S."/>
            <person name="Loffler F."/>
        </authorList>
    </citation>
    <scope>NUCLEOTIDE SEQUENCE</scope>
</reference>
<comment type="caution">
    <text evidence="1">The sequence shown here is derived from an EMBL/GenBank/DDBJ whole genome shotgun (WGS) entry which is preliminary data.</text>
</comment>
<gene>
    <name evidence="1" type="ORF">SDC9_25110</name>
</gene>
<accession>A0A644UJX8</accession>
<evidence type="ECO:0000313" key="1">
    <source>
        <dbReference type="EMBL" id="MPL79234.1"/>
    </source>
</evidence>
<name>A0A644UJX8_9ZZZZ</name>
<protein>
    <submittedName>
        <fullName evidence="1">Uncharacterized protein</fullName>
    </submittedName>
</protein>